<feature type="compositionally biased region" description="Low complexity" evidence="1">
    <location>
        <begin position="307"/>
        <end position="322"/>
    </location>
</feature>
<evidence type="ECO:0000256" key="1">
    <source>
        <dbReference type="SAM" id="MobiDB-lite"/>
    </source>
</evidence>
<dbReference type="HOGENOM" id="CLU_068316_0_0_1"/>
<accession>G2QTN5</accession>
<feature type="compositionally biased region" description="Low complexity" evidence="1">
    <location>
        <begin position="98"/>
        <end position="109"/>
    </location>
</feature>
<dbReference type="EMBL" id="CP003009">
    <property type="protein sequence ID" value="AEO64454.1"/>
    <property type="molecule type" value="Genomic_DNA"/>
</dbReference>
<evidence type="ECO:0000313" key="3">
    <source>
        <dbReference type="Proteomes" id="UP000008181"/>
    </source>
</evidence>
<evidence type="ECO:0000313" key="2">
    <source>
        <dbReference type="EMBL" id="AEO64454.1"/>
    </source>
</evidence>
<dbReference type="RefSeq" id="XP_003650790.1">
    <property type="nucleotide sequence ID" value="XM_003650742.1"/>
</dbReference>
<feature type="compositionally biased region" description="Basic and acidic residues" evidence="1">
    <location>
        <begin position="64"/>
        <end position="80"/>
    </location>
</feature>
<dbReference type="GeneID" id="11523429"/>
<proteinExistence type="predicted"/>
<dbReference type="OrthoDB" id="5366332at2759"/>
<gene>
    <name evidence="2" type="ORF">THITE_2110605</name>
</gene>
<feature type="region of interest" description="Disordered" evidence="1">
    <location>
        <begin position="1"/>
        <end position="149"/>
    </location>
</feature>
<feature type="compositionally biased region" description="Polar residues" evidence="1">
    <location>
        <begin position="18"/>
        <end position="31"/>
    </location>
</feature>
<feature type="region of interest" description="Disordered" evidence="1">
    <location>
        <begin position="305"/>
        <end position="335"/>
    </location>
</feature>
<dbReference type="eggNOG" id="ENOG502T27G">
    <property type="taxonomic scope" value="Eukaryota"/>
</dbReference>
<dbReference type="KEGG" id="ttt:THITE_2110605"/>
<dbReference type="AlphaFoldDB" id="G2QTN5"/>
<protein>
    <submittedName>
        <fullName evidence="2">Uncharacterized protein</fullName>
    </submittedName>
</protein>
<feature type="compositionally biased region" description="Basic residues" evidence="1">
    <location>
        <begin position="110"/>
        <end position="128"/>
    </location>
</feature>
<keyword evidence="3" id="KW-1185">Reference proteome</keyword>
<feature type="compositionally biased region" description="Polar residues" evidence="1">
    <location>
        <begin position="135"/>
        <end position="149"/>
    </location>
</feature>
<dbReference type="Proteomes" id="UP000008181">
    <property type="component" value="Chromosome 1"/>
</dbReference>
<feature type="region of interest" description="Disordered" evidence="1">
    <location>
        <begin position="205"/>
        <end position="240"/>
    </location>
</feature>
<sequence length="349" mass="38771">MASPSHLNPPAPIDRPNSRVSLARSDTTYHSFQDLELFEPEPSPCQPDHQPSTIHPPQPVTPSETKEQRPPTREMRRQDSGYESIAPRDSMCSGRQTSSSASVSSPTSSRPKKRPHRHRRPRPGRNGRHSLSPPRITTTTFGSGHHQQPTPVTYFHFPLFTSSDPALYEADLPQPLALPSPSECPPAAARSNTTNTYYSFYPYPTRSETSSPSPLPSPTTVLGAGTGTSPSTYPYPPPLPPQTTHYWTSDRTRRLEYAAIDAASKGVRGWIVRHVVPDCFVPRSRRRLGFDDDRGSVVRYRLELEESSSSSSSEGGVDSSGAGEKKEAAESGGRPARWWRSWWFSVLRR</sequence>
<name>G2QTN5_THETT</name>
<reference evidence="2 3" key="1">
    <citation type="journal article" date="2011" name="Nat. Biotechnol.">
        <title>Comparative genomic analysis of the thermophilic biomass-degrading fungi Myceliophthora thermophila and Thielavia terrestris.</title>
        <authorList>
            <person name="Berka R.M."/>
            <person name="Grigoriev I.V."/>
            <person name="Otillar R."/>
            <person name="Salamov A."/>
            <person name="Grimwood J."/>
            <person name="Reid I."/>
            <person name="Ishmael N."/>
            <person name="John T."/>
            <person name="Darmond C."/>
            <person name="Moisan M.-C."/>
            <person name="Henrissat B."/>
            <person name="Coutinho P.M."/>
            <person name="Lombard V."/>
            <person name="Natvig D.O."/>
            <person name="Lindquist E."/>
            <person name="Schmutz J."/>
            <person name="Lucas S."/>
            <person name="Harris P."/>
            <person name="Powlowski J."/>
            <person name="Bellemare A."/>
            <person name="Taylor D."/>
            <person name="Butler G."/>
            <person name="de Vries R.P."/>
            <person name="Allijn I.E."/>
            <person name="van den Brink J."/>
            <person name="Ushinsky S."/>
            <person name="Storms R."/>
            <person name="Powell A.J."/>
            <person name="Paulsen I.T."/>
            <person name="Elbourne L.D.H."/>
            <person name="Baker S.E."/>
            <person name="Magnuson J."/>
            <person name="LaBoissiere S."/>
            <person name="Clutterbuck A.J."/>
            <person name="Martinez D."/>
            <person name="Wogulis M."/>
            <person name="de Leon A.L."/>
            <person name="Rey M.W."/>
            <person name="Tsang A."/>
        </authorList>
    </citation>
    <scope>NUCLEOTIDE SEQUENCE [LARGE SCALE GENOMIC DNA]</scope>
    <source>
        <strain evidence="3">ATCC 38088 / NRRL 8126</strain>
    </source>
</reference>
<organism evidence="2 3">
    <name type="scientific">Thermothielavioides terrestris (strain ATCC 38088 / NRRL 8126)</name>
    <name type="common">Thielavia terrestris</name>
    <dbReference type="NCBI Taxonomy" id="578455"/>
    <lineage>
        <taxon>Eukaryota</taxon>
        <taxon>Fungi</taxon>
        <taxon>Dikarya</taxon>
        <taxon>Ascomycota</taxon>
        <taxon>Pezizomycotina</taxon>
        <taxon>Sordariomycetes</taxon>
        <taxon>Sordariomycetidae</taxon>
        <taxon>Sordariales</taxon>
        <taxon>Chaetomiaceae</taxon>
        <taxon>Thermothielavioides</taxon>
        <taxon>Thermothielavioides terrestris</taxon>
    </lineage>
</organism>